<sequence length="255" mass="28677">MKEGVGQAWQSDGVPLHAGMEAWGSQRRNRLRPHRLGLWERNERRRLGGRQPPVRQRKIIAMSKTSLCLGTSPEAAPVAHVQVLRGEREARLFLWRRSGREEGRGCLECRVAVSPNVENVGHAVIGVKVHTPDTVVPGNEGVAPHEIQIPEEIRVSKVCRHAAWHLLPLSLEGPVRPAQRLETPTIEGGRLRFVVEEGINGGPPPRLRHHQGARHARHVAAFFQAFLKANDWRHKITQEAYFRRQSNKISPILTG</sequence>
<evidence type="ECO:0000313" key="1">
    <source>
        <dbReference type="EMBL" id="MPC26870.1"/>
    </source>
</evidence>
<dbReference type="EMBL" id="VSRR010001664">
    <property type="protein sequence ID" value="MPC26870.1"/>
    <property type="molecule type" value="Genomic_DNA"/>
</dbReference>
<proteinExistence type="predicted"/>
<gene>
    <name evidence="1" type="ORF">E2C01_020022</name>
</gene>
<keyword evidence="2" id="KW-1185">Reference proteome</keyword>
<accession>A0A5B7DZ37</accession>
<dbReference type="Proteomes" id="UP000324222">
    <property type="component" value="Unassembled WGS sequence"/>
</dbReference>
<organism evidence="1 2">
    <name type="scientific">Portunus trituberculatus</name>
    <name type="common">Swimming crab</name>
    <name type="synonym">Neptunus trituberculatus</name>
    <dbReference type="NCBI Taxonomy" id="210409"/>
    <lineage>
        <taxon>Eukaryota</taxon>
        <taxon>Metazoa</taxon>
        <taxon>Ecdysozoa</taxon>
        <taxon>Arthropoda</taxon>
        <taxon>Crustacea</taxon>
        <taxon>Multicrustacea</taxon>
        <taxon>Malacostraca</taxon>
        <taxon>Eumalacostraca</taxon>
        <taxon>Eucarida</taxon>
        <taxon>Decapoda</taxon>
        <taxon>Pleocyemata</taxon>
        <taxon>Brachyura</taxon>
        <taxon>Eubrachyura</taxon>
        <taxon>Portunoidea</taxon>
        <taxon>Portunidae</taxon>
        <taxon>Portuninae</taxon>
        <taxon>Portunus</taxon>
    </lineage>
</organism>
<comment type="caution">
    <text evidence="1">The sequence shown here is derived from an EMBL/GenBank/DDBJ whole genome shotgun (WGS) entry which is preliminary data.</text>
</comment>
<dbReference type="AlphaFoldDB" id="A0A5B7DZ37"/>
<protein>
    <submittedName>
        <fullName evidence="1">Uncharacterized protein</fullName>
    </submittedName>
</protein>
<name>A0A5B7DZ37_PORTR</name>
<evidence type="ECO:0000313" key="2">
    <source>
        <dbReference type="Proteomes" id="UP000324222"/>
    </source>
</evidence>
<reference evidence="1 2" key="1">
    <citation type="submission" date="2019-05" db="EMBL/GenBank/DDBJ databases">
        <title>Another draft genome of Portunus trituberculatus and its Hox gene families provides insights of decapod evolution.</title>
        <authorList>
            <person name="Jeong J.-H."/>
            <person name="Song I."/>
            <person name="Kim S."/>
            <person name="Choi T."/>
            <person name="Kim D."/>
            <person name="Ryu S."/>
            <person name="Kim W."/>
        </authorList>
    </citation>
    <scope>NUCLEOTIDE SEQUENCE [LARGE SCALE GENOMIC DNA]</scope>
    <source>
        <tissue evidence="1">Muscle</tissue>
    </source>
</reference>